<geneLocation type="chloroplast" evidence="1"/>
<keyword evidence="1" id="KW-0150">Chloroplast</keyword>
<organism evidence="1">
    <name type="scientific">Euglena viridis</name>
    <name type="common">Cercaria viridis</name>
    <dbReference type="NCBI Taxonomy" id="3040"/>
    <lineage>
        <taxon>Eukaryota</taxon>
        <taxon>Discoba</taxon>
        <taxon>Euglenozoa</taxon>
        <taxon>Euglenida</taxon>
        <taxon>Spirocuta</taxon>
        <taxon>Euglenophyceae</taxon>
        <taxon>Euglenales</taxon>
        <taxon>Euglenaceae</taxon>
        <taxon>Euglena</taxon>
    </lineage>
</organism>
<sequence>MFFFYKLKRDQYILNFTSKSICCIDIDSSFETIEVNEKFNMYFFITKINNNNIIVNLFCHDFDNCKDLKKKDLFFLYFNNLIEAIILRNKVSDSIKNCSVRKKVNKNNKNFYPSNIYININIHYDEDVTFVNIQKSILEIVQRLRNIPFPCSISEIINADDLKSSYFFYILYKYLSIKNY</sequence>
<evidence type="ECO:0000313" key="1">
    <source>
        <dbReference type="EMBL" id="AEY70779.1"/>
    </source>
</evidence>
<accession>M1EWB1</accession>
<dbReference type="AlphaFoldDB" id="M1EWB1"/>
<keyword evidence="1" id="KW-0934">Plastid</keyword>
<proteinExistence type="predicted"/>
<dbReference type="EMBL" id="JQ237893">
    <property type="protein sequence ID" value="AEY70779.1"/>
    <property type="molecule type" value="Genomic_DNA"/>
</dbReference>
<name>M1EWB1_EUGVI</name>
<dbReference type="GeneID" id="14697927"/>
<protein>
    <submittedName>
        <fullName evidence="1">Uncharacterized protein</fullName>
    </submittedName>
</protein>
<dbReference type="RefSeq" id="YP_007517006.1">
    <property type="nucleotide sequence ID" value="NC_020460.2"/>
</dbReference>
<reference evidence="1" key="1">
    <citation type="submission" date="2011-12" db="EMBL/GenBank/DDBJ databases">
        <title>Comparative chloroplast genomics between Euglena taxa (Euglenophyta).</title>
        <authorList>
            <person name="Bennett M.S."/>
            <person name="Triemer R.E."/>
        </authorList>
    </citation>
    <scope>NUCLEOTIDE SEQUENCE</scope>
    <source>
        <strain evidence="1">NJ001</strain>
    </source>
</reference>